<dbReference type="STRING" id="109376.A0A0D3BD06"/>
<dbReference type="AlphaFoldDB" id="A0A0D3BD06"/>
<dbReference type="GO" id="GO:0040008">
    <property type="term" value="P:regulation of growth"/>
    <property type="evidence" value="ECO:0007669"/>
    <property type="project" value="InterPro"/>
</dbReference>
<name>A0A0D3BD06_BRAOL</name>
<feature type="region of interest" description="Disordered" evidence="1">
    <location>
        <begin position="351"/>
        <end position="392"/>
    </location>
</feature>
<reference evidence="2" key="2">
    <citation type="submission" date="2015-03" db="UniProtKB">
        <authorList>
            <consortium name="EnsemblPlants"/>
        </authorList>
    </citation>
    <scope>IDENTIFICATION</scope>
</reference>
<dbReference type="PANTHER" id="PTHR47490">
    <property type="entry name" value="PROTEIN BLISTER"/>
    <property type="match status" value="1"/>
</dbReference>
<dbReference type="PANTHER" id="PTHR47490:SF2">
    <property type="entry name" value="PROTEIN BLISTER"/>
    <property type="match status" value="1"/>
</dbReference>
<proteinExistence type="predicted"/>
<dbReference type="Proteomes" id="UP000032141">
    <property type="component" value="Chromosome C3"/>
</dbReference>
<dbReference type="Gramene" id="Bo3g082080.1">
    <property type="protein sequence ID" value="Bo3g082080.1"/>
    <property type="gene ID" value="Bo3g082080"/>
</dbReference>
<keyword evidence="3" id="KW-1185">Reference proteome</keyword>
<evidence type="ECO:0000313" key="2">
    <source>
        <dbReference type="EnsemblPlants" id="Bo3g082080.1"/>
    </source>
</evidence>
<evidence type="ECO:0000313" key="3">
    <source>
        <dbReference type="Proteomes" id="UP000032141"/>
    </source>
</evidence>
<sequence>MASAQVKPSSRRQEVAEAGRRKIHMEMLLLHPSCLMGNLAESSGGFDQRDDFPSPSSGSTLLSTSVQMDGFMHGGGSISSPKDSLQPTTTMAGFVHEVDKNEHGSGQLRGGSSIVQKSSSYLFTSPETSSEPSDYSVNIASSSPLYSAINESSAKRNRPSFLDSLHISRAPETQYQHPGKEADLTTPSGSQLTPARTTDNRQQWTIIYKILASLSLFHIEDLTQEKFSLQRDLDASRALATSLASENSSMTDTYNQQAELESFRIEYANAQLECNAADEHSQILAAEVISLEDRVLRLRSSELKLERELENAQAEMLSYKKKLQSVEKDRQDLQSTIKALQEEKKVLQTMMQKASSGGKSTDLVKSSTSRKNASTSTEGLDTMSGSSNQETDSTALLERFSLSVPDDQMRVIDNINTLIAEVVFMDY</sequence>
<feature type="compositionally biased region" description="Polar residues" evidence="1">
    <location>
        <begin position="185"/>
        <end position="197"/>
    </location>
</feature>
<protein>
    <submittedName>
        <fullName evidence="2">Uncharacterized protein</fullName>
    </submittedName>
</protein>
<accession>A0A0D3BD06</accession>
<reference evidence="2 3" key="1">
    <citation type="journal article" date="2014" name="Genome Biol.">
        <title>Transcriptome and methylome profiling reveals relics of genome dominance in the mesopolyploid Brassica oleracea.</title>
        <authorList>
            <person name="Parkin I.A."/>
            <person name="Koh C."/>
            <person name="Tang H."/>
            <person name="Robinson S.J."/>
            <person name="Kagale S."/>
            <person name="Clarke W.E."/>
            <person name="Town C.D."/>
            <person name="Nixon J."/>
            <person name="Krishnakumar V."/>
            <person name="Bidwell S.L."/>
            <person name="Denoeud F."/>
            <person name="Belcram H."/>
            <person name="Links M.G."/>
            <person name="Just J."/>
            <person name="Clarke C."/>
            <person name="Bender T."/>
            <person name="Huebert T."/>
            <person name="Mason A.S."/>
            <person name="Pires J.C."/>
            <person name="Barker G."/>
            <person name="Moore J."/>
            <person name="Walley P.G."/>
            <person name="Manoli S."/>
            <person name="Batley J."/>
            <person name="Edwards D."/>
            <person name="Nelson M.N."/>
            <person name="Wang X."/>
            <person name="Paterson A.H."/>
            <person name="King G."/>
            <person name="Bancroft I."/>
            <person name="Chalhoub B."/>
            <person name="Sharpe A.G."/>
        </authorList>
    </citation>
    <scope>NUCLEOTIDE SEQUENCE</scope>
    <source>
        <strain evidence="2 3">cv. TO1000</strain>
    </source>
</reference>
<evidence type="ECO:0000256" key="1">
    <source>
        <dbReference type="SAM" id="MobiDB-lite"/>
    </source>
</evidence>
<dbReference type="InterPro" id="IPR044194">
    <property type="entry name" value="BLISTER"/>
</dbReference>
<dbReference type="EnsemblPlants" id="Bo3g082080.1">
    <property type="protein sequence ID" value="Bo3g082080.1"/>
    <property type="gene ID" value="Bo3g082080"/>
</dbReference>
<dbReference type="HOGENOM" id="CLU_643058_0_0_1"/>
<organism evidence="2 3">
    <name type="scientific">Brassica oleracea var. oleracea</name>
    <dbReference type="NCBI Taxonomy" id="109376"/>
    <lineage>
        <taxon>Eukaryota</taxon>
        <taxon>Viridiplantae</taxon>
        <taxon>Streptophyta</taxon>
        <taxon>Embryophyta</taxon>
        <taxon>Tracheophyta</taxon>
        <taxon>Spermatophyta</taxon>
        <taxon>Magnoliopsida</taxon>
        <taxon>eudicotyledons</taxon>
        <taxon>Gunneridae</taxon>
        <taxon>Pentapetalae</taxon>
        <taxon>rosids</taxon>
        <taxon>malvids</taxon>
        <taxon>Brassicales</taxon>
        <taxon>Brassicaceae</taxon>
        <taxon>Brassiceae</taxon>
        <taxon>Brassica</taxon>
    </lineage>
</organism>
<dbReference type="eggNOG" id="ENOG502RCM2">
    <property type="taxonomic scope" value="Eukaryota"/>
</dbReference>
<dbReference type="OMA" id="TMMQKAS"/>
<feature type="region of interest" description="Disordered" evidence="1">
    <location>
        <begin position="172"/>
        <end position="197"/>
    </location>
</feature>